<accession>A0A507QZZ3</accession>
<evidence type="ECO:0008006" key="3">
    <source>
        <dbReference type="Google" id="ProtNLM"/>
    </source>
</evidence>
<dbReference type="EMBL" id="VIFY01000017">
    <property type="protein sequence ID" value="TQB75684.1"/>
    <property type="molecule type" value="Genomic_DNA"/>
</dbReference>
<gene>
    <name evidence="1" type="ORF">MPDQ_002303</name>
</gene>
<proteinExistence type="predicted"/>
<keyword evidence="2" id="KW-1185">Reference proteome</keyword>
<dbReference type="AlphaFoldDB" id="A0A507QZZ3"/>
<comment type="caution">
    <text evidence="1">The sequence shown here is derived from an EMBL/GenBank/DDBJ whole genome shotgun (WGS) entry which is preliminary data.</text>
</comment>
<evidence type="ECO:0000313" key="1">
    <source>
        <dbReference type="EMBL" id="TQB75684.1"/>
    </source>
</evidence>
<sequence length="347" mass="39772">MVLEYRKPWQWSKLSYIKQKIVPNDQLVMRMMLAISASEIHQRKRDEITANGTSSDIGLAHYSLAVKDLSMSLAQKSYGNEKQRLESLLPALFFMIEYEVRFGYSRRHLRLHLEGVRSLYNSYESMLLNTALENGEQHQTGTRWGGQVDDGLSFLSSQILLWISYLDVIGGQGLCSRSLMTRMSESAVPQLKIELLYRKSRLAGRHIWAGEYPENEVLDDIENYRPLELLHLNNLLRSRIWQLGVSRSEGQQTEDSPEMLMEDLTKIADKYQDILMTASLPATGQTRRVFHTMRCAASSYWAQILSYKCSNGRMGGGKFPYGSKLMFAVRRDYGNTPRKGSGADCWL</sequence>
<protein>
    <recommendedName>
        <fullName evidence="3">Transcription factor domain-containing protein</fullName>
    </recommendedName>
</protein>
<evidence type="ECO:0000313" key="2">
    <source>
        <dbReference type="Proteomes" id="UP000319663"/>
    </source>
</evidence>
<name>A0A507QZZ3_MONPU</name>
<organism evidence="1 2">
    <name type="scientific">Monascus purpureus</name>
    <name type="common">Red mold</name>
    <name type="synonym">Monascus anka</name>
    <dbReference type="NCBI Taxonomy" id="5098"/>
    <lineage>
        <taxon>Eukaryota</taxon>
        <taxon>Fungi</taxon>
        <taxon>Dikarya</taxon>
        <taxon>Ascomycota</taxon>
        <taxon>Pezizomycotina</taxon>
        <taxon>Eurotiomycetes</taxon>
        <taxon>Eurotiomycetidae</taxon>
        <taxon>Eurotiales</taxon>
        <taxon>Aspergillaceae</taxon>
        <taxon>Monascus</taxon>
    </lineage>
</organism>
<dbReference type="Proteomes" id="UP000319663">
    <property type="component" value="Unassembled WGS sequence"/>
</dbReference>
<reference evidence="1 2" key="1">
    <citation type="submission" date="2019-06" db="EMBL/GenBank/DDBJ databases">
        <title>Wine fermentation using esterase from Monascus purpureus.</title>
        <authorList>
            <person name="Geng C."/>
            <person name="Zhang Y."/>
        </authorList>
    </citation>
    <scope>NUCLEOTIDE SEQUENCE [LARGE SCALE GENOMIC DNA]</scope>
    <source>
        <strain evidence="1">HQ1</strain>
    </source>
</reference>